<evidence type="ECO:0000313" key="1">
    <source>
        <dbReference type="EMBL" id="AWA30273.1"/>
    </source>
</evidence>
<organism evidence="1 2">
    <name type="scientific">Flavobacterium magnum</name>
    <dbReference type="NCBI Taxonomy" id="2162713"/>
    <lineage>
        <taxon>Bacteria</taxon>
        <taxon>Pseudomonadati</taxon>
        <taxon>Bacteroidota</taxon>
        <taxon>Flavobacteriia</taxon>
        <taxon>Flavobacteriales</taxon>
        <taxon>Flavobacteriaceae</taxon>
        <taxon>Flavobacterium</taxon>
    </lineage>
</organism>
<gene>
    <name evidence="1" type="ORF">HYN48_09360</name>
</gene>
<evidence type="ECO:0000313" key="2">
    <source>
        <dbReference type="Proteomes" id="UP000244193"/>
    </source>
</evidence>
<reference evidence="1 2" key="1">
    <citation type="submission" date="2018-04" db="EMBL/GenBank/DDBJ databases">
        <title>Genome sequencing of Flavobacterium sp. HYN0048.</title>
        <authorList>
            <person name="Yi H."/>
            <person name="Baek C."/>
        </authorList>
    </citation>
    <scope>NUCLEOTIDE SEQUENCE [LARGE SCALE GENOMIC DNA]</scope>
    <source>
        <strain evidence="1 2">HYN0048</strain>
    </source>
</reference>
<dbReference type="AlphaFoldDB" id="A0A2S0RET3"/>
<proteinExistence type="predicted"/>
<keyword evidence="2" id="KW-1185">Reference proteome</keyword>
<dbReference type="EMBL" id="CP028811">
    <property type="protein sequence ID" value="AWA30273.1"/>
    <property type="molecule type" value="Genomic_DNA"/>
</dbReference>
<dbReference type="KEGG" id="fmg:HYN48_09360"/>
<name>A0A2S0RET3_9FLAO</name>
<sequence length="59" mass="6917">MGKAYEANLRLSLLKGKVLSFYLTTVKLRWGRREIYPKSILASEEGLFFSKQWFRGAFN</sequence>
<dbReference type="Proteomes" id="UP000244193">
    <property type="component" value="Chromosome"/>
</dbReference>
<protein>
    <submittedName>
        <fullName evidence="1">Uncharacterized protein</fullName>
    </submittedName>
</protein>
<accession>A0A2S0RET3</accession>